<dbReference type="AlphaFoldDB" id="A0A0F3NLJ5"/>
<dbReference type="OrthoDB" id="7165989at2"/>
<protein>
    <submittedName>
        <fullName evidence="1">Uncharacterized protein</fullName>
    </submittedName>
</protein>
<comment type="caution">
    <text evidence="1">The sequence shown here is derived from an EMBL/GenBank/DDBJ whole genome shotgun (WGS) entry which is preliminary data.</text>
</comment>
<organism evidence="1 2">
    <name type="scientific">Candidatus Neoehrlichia procyonis str. RAC413</name>
    <dbReference type="NCBI Taxonomy" id="1359163"/>
    <lineage>
        <taxon>Bacteria</taxon>
        <taxon>Pseudomonadati</taxon>
        <taxon>Pseudomonadota</taxon>
        <taxon>Alphaproteobacteria</taxon>
        <taxon>Rickettsiales</taxon>
        <taxon>Anaplasmataceae</taxon>
        <taxon>Candidatus Neoehrlichia</taxon>
    </lineage>
</organism>
<keyword evidence="2" id="KW-1185">Reference proteome</keyword>
<sequence length="346" mass="40505">MLPQILGEDAPILMFWIVKDPSKLQDNQLPLPNNQRYPYKQRLLNWAIKEPQRKIKLYYISIGLNTQQIKMLHDLSNPDRGGQSNIEIIDFIKKFAHKYDIQYLYNKNIFFTWKIDISRLIMLTEEGPAIYFDFDILPTDKKIGEITVNNNIGFAMGKYNLNDYYKDEWFDISVLVSTIKDNPFTRTAYHAANYICNQVIHQISDYKKFIEINMAPELVWITCLSIPIFTCNELKNCNQIITTLQKSNESLCNKIINILSTKNNRKSILSVYKDNDSIITQKFCAYGNFIITRDFTWISELNNKNIYTNDNNKTTIKVSNTEQEHHRQISNEPIDKFTTPPLLLAS</sequence>
<dbReference type="Proteomes" id="UP000033562">
    <property type="component" value="Unassembled WGS sequence"/>
</dbReference>
<accession>A0A0F3NLJ5</accession>
<name>A0A0F3NLJ5_9RICK</name>
<dbReference type="EMBL" id="LANX01000001">
    <property type="protein sequence ID" value="KJV68943.1"/>
    <property type="molecule type" value="Genomic_DNA"/>
</dbReference>
<proteinExistence type="predicted"/>
<dbReference type="RefSeq" id="WP_045808769.1">
    <property type="nucleotide sequence ID" value="NZ_LANX01000001.1"/>
</dbReference>
<evidence type="ECO:0000313" key="1">
    <source>
        <dbReference type="EMBL" id="KJV68943.1"/>
    </source>
</evidence>
<reference evidence="1 2" key="1">
    <citation type="submission" date="2015-02" db="EMBL/GenBank/DDBJ databases">
        <title>Genome Sequencing of Rickettsiales.</title>
        <authorList>
            <person name="Daugherty S.C."/>
            <person name="Su Q."/>
            <person name="Abolude K."/>
            <person name="Beier-Sexton M."/>
            <person name="Carlyon J.A."/>
            <person name="Carter R."/>
            <person name="Day N.P."/>
            <person name="Dumler S.J."/>
            <person name="Dyachenko V."/>
            <person name="Godinez A."/>
            <person name="Kurtti T.J."/>
            <person name="Lichay M."/>
            <person name="Mullins K.E."/>
            <person name="Ott S."/>
            <person name="Pappas-Brown V."/>
            <person name="Paris D.H."/>
            <person name="Patel P."/>
            <person name="Richards A.L."/>
            <person name="Sadzewicz L."/>
            <person name="Sears K."/>
            <person name="Seidman D."/>
            <person name="Sengamalay N."/>
            <person name="Stenos J."/>
            <person name="Tallon L.J."/>
            <person name="Vincent G."/>
            <person name="Fraser C.M."/>
            <person name="Munderloh U."/>
            <person name="Dunning-Hotopp J.C."/>
        </authorList>
    </citation>
    <scope>NUCLEOTIDE SEQUENCE [LARGE SCALE GENOMIC DNA]</scope>
    <source>
        <strain evidence="1 2">RAC413</strain>
    </source>
</reference>
<evidence type="ECO:0000313" key="2">
    <source>
        <dbReference type="Proteomes" id="UP000033562"/>
    </source>
</evidence>
<gene>
    <name evidence="1" type="ORF">NLO413_0315</name>
</gene>